<accession>A0A4Q7KMI4</accession>
<comment type="caution">
    <text evidence="2">The sequence shown here is derived from an EMBL/GenBank/DDBJ whole genome shotgun (WGS) entry which is preliminary data.</text>
</comment>
<dbReference type="Proteomes" id="UP000294257">
    <property type="component" value="Unassembled WGS sequence"/>
</dbReference>
<dbReference type="Gene3D" id="1.20.120.450">
    <property type="entry name" value="dinb family like domain"/>
    <property type="match status" value="1"/>
</dbReference>
<dbReference type="SUPFAM" id="SSF109854">
    <property type="entry name" value="DinB/YfiT-like putative metalloenzymes"/>
    <property type="match status" value="1"/>
</dbReference>
<evidence type="ECO:0000313" key="2">
    <source>
        <dbReference type="EMBL" id="RZS37487.1"/>
    </source>
</evidence>
<dbReference type="Pfam" id="PF11716">
    <property type="entry name" value="MDMPI_N"/>
    <property type="match status" value="1"/>
</dbReference>
<gene>
    <name evidence="2" type="ORF">EV193_10542</name>
</gene>
<name>A0A4Q7KMI4_9PSEU</name>
<dbReference type="InterPro" id="IPR017517">
    <property type="entry name" value="Maleyloyr_isom"/>
</dbReference>
<sequence>MHTNIVRLDARAVQASVEIVSRVTADDLAKPTPCAAWTLYDLLSHMTAQHYGFAAAASGASDPAAWAARWLGEDPVATYTTAAEHVSRAFAEDGVLDREFALVEFGASFPAERAIGFHLVDYVVHTWDVAKTLGLVASFDDDVLDAARAIADMVPTGSFRTGPGAPFAPPVESDGSTLDHIVATLGRSPTWPAS</sequence>
<proteinExistence type="predicted"/>
<reference evidence="2 3" key="1">
    <citation type="submission" date="2019-02" db="EMBL/GenBank/DDBJ databases">
        <title>Genomic Encyclopedia of Type Strains, Phase IV (KMG-IV): sequencing the most valuable type-strain genomes for metagenomic binning, comparative biology and taxonomic classification.</title>
        <authorList>
            <person name="Goeker M."/>
        </authorList>
    </citation>
    <scope>NUCLEOTIDE SEQUENCE [LARGE SCALE GENOMIC DNA]</scope>
    <source>
        <strain evidence="2 3">DSM 101727</strain>
    </source>
</reference>
<dbReference type="OrthoDB" id="5185819at2"/>
<dbReference type="NCBIfam" id="TIGR03086">
    <property type="entry name" value="TIGR03086 family metal-binding protein"/>
    <property type="match status" value="1"/>
</dbReference>
<dbReference type="InterPro" id="IPR034660">
    <property type="entry name" value="DinB/YfiT-like"/>
</dbReference>
<keyword evidence="3" id="KW-1185">Reference proteome</keyword>
<dbReference type="NCBIfam" id="TIGR03083">
    <property type="entry name" value="maleylpyruvate isomerase family mycothiol-dependent enzyme"/>
    <property type="match status" value="1"/>
</dbReference>
<dbReference type="InterPro" id="IPR024344">
    <property type="entry name" value="MDMPI_metal-binding"/>
</dbReference>
<evidence type="ECO:0000313" key="3">
    <source>
        <dbReference type="Proteomes" id="UP000294257"/>
    </source>
</evidence>
<dbReference type="AlphaFoldDB" id="A0A4Q7KMI4"/>
<dbReference type="RefSeq" id="WP_130344987.1">
    <property type="nucleotide sequence ID" value="NZ_SGWQ01000005.1"/>
</dbReference>
<feature type="domain" description="Mycothiol-dependent maleylpyruvate isomerase metal-binding" evidence="1">
    <location>
        <begin position="12"/>
        <end position="130"/>
    </location>
</feature>
<protein>
    <submittedName>
        <fullName evidence="2">Uncharacterized protein (TIGR03086 family)</fullName>
    </submittedName>
</protein>
<dbReference type="InterPro" id="IPR017520">
    <property type="entry name" value="CHP03086"/>
</dbReference>
<organism evidence="2 3">
    <name type="scientific">Herbihabitans rhizosphaerae</name>
    <dbReference type="NCBI Taxonomy" id="1872711"/>
    <lineage>
        <taxon>Bacteria</taxon>
        <taxon>Bacillati</taxon>
        <taxon>Actinomycetota</taxon>
        <taxon>Actinomycetes</taxon>
        <taxon>Pseudonocardiales</taxon>
        <taxon>Pseudonocardiaceae</taxon>
        <taxon>Herbihabitans</taxon>
    </lineage>
</organism>
<evidence type="ECO:0000259" key="1">
    <source>
        <dbReference type="Pfam" id="PF11716"/>
    </source>
</evidence>
<dbReference type="GO" id="GO:0046872">
    <property type="term" value="F:metal ion binding"/>
    <property type="evidence" value="ECO:0007669"/>
    <property type="project" value="InterPro"/>
</dbReference>
<dbReference type="EMBL" id="SGWQ01000005">
    <property type="protein sequence ID" value="RZS37487.1"/>
    <property type="molecule type" value="Genomic_DNA"/>
</dbReference>